<reference evidence="1 2" key="2">
    <citation type="journal article" date="2010" name="Stand. Genomic Sci.">
        <title>Complete genome sequence of Desulfohalobium retbaense type strain (HR(100)).</title>
        <authorList>
            <person name="Spring S."/>
            <person name="Nolan M."/>
            <person name="Lapidus A."/>
            <person name="Glavina Del Rio T."/>
            <person name="Copeland A."/>
            <person name="Tice H."/>
            <person name="Cheng J.F."/>
            <person name="Lucas S."/>
            <person name="Land M."/>
            <person name="Chen F."/>
            <person name="Bruce D."/>
            <person name="Goodwin L."/>
            <person name="Pitluck S."/>
            <person name="Ivanova N."/>
            <person name="Mavromatis K."/>
            <person name="Mikhailova N."/>
            <person name="Pati A."/>
            <person name="Chen A."/>
            <person name="Palaniappan K."/>
            <person name="Hauser L."/>
            <person name="Chang Y.J."/>
            <person name="Jeffries C.D."/>
            <person name="Munk C."/>
            <person name="Kiss H."/>
            <person name="Chain P."/>
            <person name="Han C."/>
            <person name="Brettin T."/>
            <person name="Detter J.C."/>
            <person name="Schuler E."/>
            <person name="Goker M."/>
            <person name="Rohde M."/>
            <person name="Bristow J."/>
            <person name="Eisen J.A."/>
            <person name="Markowitz V."/>
            <person name="Hugenholtz P."/>
            <person name="Kyrpides N.C."/>
            <person name="Klenk H.P."/>
        </authorList>
    </citation>
    <scope>NUCLEOTIDE SEQUENCE [LARGE SCALE GENOMIC DNA]</scope>
    <source>
        <strain evidence="2">ATCC 49802 / DSM 20745 / S 6022</strain>
    </source>
</reference>
<dbReference type="AlphaFoldDB" id="D1C9I0"/>
<dbReference type="KEGG" id="sti:Sthe_3072"/>
<dbReference type="STRING" id="479434.Sthe_3072"/>
<dbReference type="Proteomes" id="UP000002027">
    <property type="component" value="Chromosome 2"/>
</dbReference>
<proteinExistence type="predicted"/>
<evidence type="ECO:0000313" key="2">
    <source>
        <dbReference type="Proteomes" id="UP000002027"/>
    </source>
</evidence>
<dbReference type="eggNOG" id="ENOG50333S7">
    <property type="taxonomic scope" value="Bacteria"/>
</dbReference>
<name>D1C9I0_SPHTD</name>
<organism evidence="1 2">
    <name type="scientific">Sphaerobacter thermophilus (strain ATCC 49802 / DSM 20745 / KCCM 41009 / NCIMB 13125 / S 6022)</name>
    <dbReference type="NCBI Taxonomy" id="479434"/>
    <lineage>
        <taxon>Bacteria</taxon>
        <taxon>Pseudomonadati</taxon>
        <taxon>Thermomicrobiota</taxon>
        <taxon>Thermomicrobia</taxon>
        <taxon>Sphaerobacterales</taxon>
        <taxon>Sphaerobacterineae</taxon>
        <taxon>Sphaerobacteraceae</taxon>
        <taxon>Sphaerobacter</taxon>
    </lineage>
</organism>
<dbReference type="HOGENOM" id="CLU_067089_1_0_0"/>
<accession>D1C9I0</accession>
<reference evidence="2" key="1">
    <citation type="submission" date="2009-11" db="EMBL/GenBank/DDBJ databases">
        <title>The complete chromosome 2 of Sphaerobacter thermophilus DSM 20745.</title>
        <authorList>
            <person name="Lucas S."/>
            <person name="Copeland A."/>
            <person name="Lapidus A."/>
            <person name="Glavina del Rio T."/>
            <person name="Dalin E."/>
            <person name="Tice H."/>
            <person name="Bruce D."/>
            <person name="Goodwin L."/>
            <person name="Pitluck S."/>
            <person name="Kyrpides N."/>
            <person name="Mavromatis K."/>
            <person name="Ivanova N."/>
            <person name="Mikhailova N."/>
            <person name="LaButti K.M."/>
            <person name="Clum A."/>
            <person name="Sun H.I."/>
            <person name="Brettin T."/>
            <person name="Detter J.C."/>
            <person name="Han C."/>
            <person name="Larimer F."/>
            <person name="Land M."/>
            <person name="Hauser L."/>
            <person name="Markowitz V."/>
            <person name="Cheng J.F."/>
            <person name="Hugenholtz P."/>
            <person name="Woyke T."/>
            <person name="Wu D."/>
            <person name="Steenblock K."/>
            <person name="Schneider S."/>
            <person name="Pukall R."/>
            <person name="Goeker M."/>
            <person name="Klenk H.P."/>
            <person name="Eisen J.A."/>
        </authorList>
    </citation>
    <scope>NUCLEOTIDE SEQUENCE [LARGE SCALE GENOMIC DNA]</scope>
    <source>
        <strain evidence="2">ATCC 49802 / DSM 20745 / S 6022</strain>
    </source>
</reference>
<dbReference type="InParanoid" id="D1C9I0"/>
<dbReference type="Pfam" id="PF07751">
    <property type="entry name" value="Abi_2"/>
    <property type="match status" value="1"/>
</dbReference>
<dbReference type="EMBL" id="CP001824">
    <property type="protein sequence ID" value="ACZ40473.1"/>
    <property type="molecule type" value="Genomic_DNA"/>
</dbReference>
<gene>
    <name evidence="1" type="ordered locus">Sthe_3072</name>
</gene>
<dbReference type="RefSeq" id="WP_012873508.1">
    <property type="nucleotide sequence ID" value="NC_013524.1"/>
</dbReference>
<evidence type="ECO:0008006" key="3">
    <source>
        <dbReference type="Google" id="ProtNLM"/>
    </source>
</evidence>
<evidence type="ECO:0000313" key="1">
    <source>
        <dbReference type="EMBL" id="ACZ40473.1"/>
    </source>
</evidence>
<dbReference type="OrthoDB" id="9813050at2"/>
<protein>
    <recommendedName>
        <fullName evidence="3">Abi family protein</fullName>
    </recommendedName>
</protein>
<sequence>MSDRSTDYYHLLTRCLSQERLDAYARRLPTQPADELEILAHYLWNISLSQALYPALQAFEIALRNNIHAVMTAAYNTPTWFKGKPAGPTLEPHHRRLIVDAEAKLRKRRKGNPKSPTPGEIIAELNLGFWVGLFNKEYDPSVHSIWRGNRITSVFPFIPPDESFTKHNRRIYRTRHAISQILGRIHRLRNRVSHHEPIWYWKAPPEIHSLDDQHRELLEVIGWMNPALFATLLLLDEFPTIFEAGPGAFREKLRDLVDHIELPLP</sequence>
<keyword evidence="2" id="KW-1185">Reference proteome</keyword>
<dbReference type="InterPro" id="IPR011664">
    <property type="entry name" value="Abi_system_AbiD/AbiF-like"/>
</dbReference>